<reference evidence="4 5" key="1">
    <citation type="submission" date="2018-05" db="EMBL/GenBank/DDBJ databases">
        <title>Genomic Encyclopedia of Type Strains, Phase IV (KMG-IV): sequencing the most valuable type-strain genomes for metagenomic binning, comparative biology and taxonomic classification.</title>
        <authorList>
            <person name="Goeker M."/>
        </authorList>
    </citation>
    <scope>NUCLEOTIDE SEQUENCE [LARGE SCALE GENOMIC DNA]</scope>
    <source>
        <strain evidence="4 5">DSM 16791</strain>
    </source>
</reference>
<feature type="region of interest" description="Disordered" evidence="1">
    <location>
        <begin position="474"/>
        <end position="505"/>
    </location>
</feature>
<dbReference type="InterPro" id="IPR052163">
    <property type="entry name" value="DGC-Regulatory_Protein"/>
</dbReference>
<dbReference type="InterPro" id="IPR029787">
    <property type="entry name" value="Nucleotide_cyclase"/>
</dbReference>
<sequence length="505" mass="54011">MPSSPRTGPTSSIAFGVYALCVAVVIVFAASNLQVLSFAGGIADDVRAEVEHNLVQAEIRRQMEILARDQSQISQWDDTVRALGPTIDTDFVEAEIADWMWEDFGIESSVVLGADDRPELTVFKSSMLDPEAGAAYVAHSRDLVRTAQEKYLAQRTAKGAGFVVAGHRVRSLLPLYVADIRLVEGEFGVVVAQAIVPDDVAVLPDGLPKVLLTFKPLDGKAFAEIGRDLGLEDFRIEAADAPAAGRGSMIVSQVAGQPLLKASWKVDLPSDIIWSRSIGALAVSFVMVVLSLALVAYRYGRALKALQSSDAENRHRALHDSLTGLPNRLQFDQALDDVIDERRQDRCAILCLDLDRFKAVNDTFGHQAGDVVIRTAARRIADAVGPAGMAARVGGDEFMILLRDGLDHDSVLARCEGIIASLCEDIAVDGGIARIGASIGAAWWPDDALTAKAVIREADQALYRAKDNGRGHAWFAGGSGKDAPVAAERRKATGKSAPGRGPLAA</sequence>
<gene>
    <name evidence="4" type="ORF">DFR52_102820</name>
</gene>
<evidence type="ECO:0000313" key="5">
    <source>
        <dbReference type="Proteomes" id="UP000246352"/>
    </source>
</evidence>
<protein>
    <submittedName>
        <fullName evidence="4">Diguanylate cyclase (GGDEF)-like protein</fullName>
    </submittedName>
</protein>
<feature type="transmembrane region" description="Helical" evidence="2">
    <location>
        <begin position="12"/>
        <end position="30"/>
    </location>
</feature>
<comment type="caution">
    <text evidence="4">The sequence shown here is derived from an EMBL/GenBank/DDBJ whole genome shotgun (WGS) entry which is preliminary data.</text>
</comment>
<dbReference type="Proteomes" id="UP000246352">
    <property type="component" value="Unassembled WGS sequence"/>
</dbReference>
<feature type="domain" description="GGDEF" evidence="3">
    <location>
        <begin position="345"/>
        <end position="478"/>
    </location>
</feature>
<dbReference type="SMART" id="SM00267">
    <property type="entry name" value="GGDEF"/>
    <property type="match status" value="1"/>
</dbReference>
<dbReference type="Pfam" id="PF00990">
    <property type="entry name" value="GGDEF"/>
    <property type="match status" value="1"/>
</dbReference>
<dbReference type="OrthoDB" id="9814202at2"/>
<dbReference type="PANTHER" id="PTHR46663:SF2">
    <property type="entry name" value="GGDEF DOMAIN-CONTAINING PROTEIN"/>
    <property type="match status" value="1"/>
</dbReference>
<feature type="transmembrane region" description="Helical" evidence="2">
    <location>
        <begin position="278"/>
        <end position="297"/>
    </location>
</feature>
<dbReference type="PROSITE" id="PS50887">
    <property type="entry name" value="GGDEF"/>
    <property type="match status" value="1"/>
</dbReference>
<proteinExistence type="predicted"/>
<dbReference type="SUPFAM" id="SSF55073">
    <property type="entry name" value="Nucleotide cyclase"/>
    <property type="match status" value="1"/>
</dbReference>
<dbReference type="PANTHER" id="PTHR46663">
    <property type="entry name" value="DIGUANYLATE CYCLASE DGCT-RELATED"/>
    <property type="match status" value="1"/>
</dbReference>
<dbReference type="InterPro" id="IPR000160">
    <property type="entry name" value="GGDEF_dom"/>
</dbReference>
<dbReference type="InterPro" id="IPR043128">
    <property type="entry name" value="Rev_trsase/Diguanyl_cyclase"/>
</dbReference>
<accession>A0A317PMN2</accession>
<evidence type="ECO:0000313" key="4">
    <source>
        <dbReference type="EMBL" id="PWW02152.1"/>
    </source>
</evidence>
<name>A0A317PMN2_9HYPH</name>
<dbReference type="Gene3D" id="3.30.70.270">
    <property type="match status" value="1"/>
</dbReference>
<dbReference type="AlphaFoldDB" id="A0A317PMN2"/>
<dbReference type="RefSeq" id="WP_110031863.1">
    <property type="nucleotide sequence ID" value="NZ_QGTR01000002.1"/>
</dbReference>
<organism evidence="4 5">
    <name type="scientific">Hoeflea marina</name>
    <dbReference type="NCBI Taxonomy" id="274592"/>
    <lineage>
        <taxon>Bacteria</taxon>
        <taxon>Pseudomonadati</taxon>
        <taxon>Pseudomonadota</taxon>
        <taxon>Alphaproteobacteria</taxon>
        <taxon>Hyphomicrobiales</taxon>
        <taxon>Rhizobiaceae</taxon>
        <taxon>Hoeflea</taxon>
    </lineage>
</organism>
<evidence type="ECO:0000256" key="2">
    <source>
        <dbReference type="SAM" id="Phobius"/>
    </source>
</evidence>
<keyword evidence="5" id="KW-1185">Reference proteome</keyword>
<keyword evidence="2" id="KW-1133">Transmembrane helix</keyword>
<dbReference type="Pfam" id="PF05228">
    <property type="entry name" value="CHASE4"/>
    <property type="match status" value="1"/>
</dbReference>
<dbReference type="EMBL" id="QGTR01000002">
    <property type="protein sequence ID" value="PWW02152.1"/>
    <property type="molecule type" value="Genomic_DNA"/>
</dbReference>
<dbReference type="CDD" id="cd01949">
    <property type="entry name" value="GGDEF"/>
    <property type="match status" value="1"/>
</dbReference>
<dbReference type="NCBIfam" id="TIGR00254">
    <property type="entry name" value="GGDEF"/>
    <property type="match status" value="1"/>
</dbReference>
<keyword evidence="2" id="KW-0472">Membrane</keyword>
<evidence type="ECO:0000256" key="1">
    <source>
        <dbReference type="SAM" id="MobiDB-lite"/>
    </source>
</evidence>
<evidence type="ECO:0000259" key="3">
    <source>
        <dbReference type="PROSITE" id="PS50887"/>
    </source>
</evidence>
<dbReference type="InterPro" id="IPR007892">
    <property type="entry name" value="CHASE4"/>
</dbReference>
<keyword evidence="2" id="KW-0812">Transmembrane</keyword>